<dbReference type="SMART" id="SM00153">
    <property type="entry name" value="VHP"/>
    <property type="match status" value="1"/>
</dbReference>
<dbReference type="SMART" id="SM00262">
    <property type="entry name" value="GEL"/>
    <property type="match status" value="6"/>
</dbReference>
<sequence>MYPGNMRRISGITTPFTISGEAYNYESSSYSDSGDSVQIMNVDTIFDSVDTPGLNVWRVHSNDLESVKENDHGFFHEEAVYVLLKIDDDGSVYLHHWRGRLSTKVNKDRGHERCNQIDEHFGGAHVFSFEFQGHESSCFMKLFPEGLVYVEGNPITIPRRAAKYHKRLYTIDGRDYIRAQCVEPYVEELSSFGAAILDGFPRFYVWIGDQCPYPTRVKAIDLARKMRNTQRKGQVHIVVIDSTDLAAQKSFLKKLELMGDMAVQVIDCSDYHDSQTNVVLHRLSGRKVLYEMPVVSKKPLDQKYLVRTDAYLLDRGPEKPVYVWVGHLAASRDLAEAVTRGMIFSNYHSYPSCKSMCRIKEGWETDEFKQSFINWHNYYIKSANRPRCSTSMSKKSGTLPSRSEYKSYHDVIMNDGVINDDENIVEETEESTEIWKIMDDDLESVPWDKQGIFTNGSCYLVLHHRLTAGILRHILYYWLGKNSSLKEQQSAVKLSQSMNSSLQNAATVIRILDGKESPHFLAALQHSMIVYDSTVKIGKDEEQMFSVQELKGGNMRVSQVPPSSSYLSSSSVSVFLSDVECILWFGKKSGGSEREYAKTILTFLLPSRMYTYEVMLEGKETALFWDLLGGKNENVDEPVVKSLEQRKPRLVYCFINQSDHYMLDIPSFTQMDLTEDGVYLLDLFNQIMVWCGSAVKQDMKQKIPELLLDYVSNDVAGRKQEDIEMWFINQHSEPTNFTQCFNWNHYGYGDKDNYNIWRKKVRQENAIIHIHVDIDDLEHVSKPKYDPFILIKPELPNDVDPSNKQDHLSDCDFMEVYKLPRSQFFRLPYWKQGQIIRSSRLY</sequence>
<evidence type="ECO:0000313" key="5">
    <source>
        <dbReference type="Proteomes" id="UP001347796"/>
    </source>
</evidence>
<keyword evidence="5" id="KW-1185">Reference proteome</keyword>
<dbReference type="GO" id="GO:0051016">
    <property type="term" value="P:barbed-end actin filament capping"/>
    <property type="evidence" value="ECO:0007669"/>
    <property type="project" value="TreeGrafter"/>
</dbReference>
<evidence type="ECO:0000313" key="4">
    <source>
        <dbReference type="EMBL" id="KAK6188237.1"/>
    </source>
</evidence>
<organism evidence="4 5">
    <name type="scientific">Patella caerulea</name>
    <name type="common">Rayed Mediterranean limpet</name>
    <dbReference type="NCBI Taxonomy" id="87958"/>
    <lineage>
        <taxon>Eukaryota</taxon>
        <taxon>Metazoa</taxon>
        <taxon>Spiralia</taxon>
        <taxon>Lophotrochozoa</taxon>
        <taxon>Mollusca</taxon>
        <taxon>Gastropoda</taxon>
        <taxon>Patellogastropoda</taxon>
        <taxon>Patelloidea</taxon>
        <taxon>Patellidae</taxon>
        <taxon>Patella</taxon>
    </lineage>
</organism>
<accession>A0AAN8K4S6</accession>
<dbReference type="PROSITE" id="PS51089">
    <property type="entry name" value="HP"/>
    <property type="match status" value="1"/>
</dbReference>
<evidence type="ECO:0000256" key="2">
    <source>
        <dbReference type="ARBA" id="ARBA00022737"/>
    </source>
</evidence>
<dbReference type="PANTHER" id="PTHR11977">
    <property type="entry name" value="VILLIN"/>
    <property type="match status" value="1"/>
</dbReference>
<dbReference type="PRINTS" id="PR00597">
    <property type="entry name" value="GELSOLIN"/>
</dbReference>
<dbReference type="GO" id="GO:0005737">
    <property type="term" value="C:cytoplasm"/>
    <property type="evidence" value="ECO:0007669"/>
    <property type="project" value="TreeGrafter"/>
</dbReference>
<dbReference type="EMBL" id="JAZGQO010000003">
    <property type="protein sequence ID" value="KAK6188237.1"/>
    <property type="molecule type" value="Genomic_DNA"/>
</dbReference>
<reference evidence="4 5" key="1">
    <citation type="submission" date="2024-01" db="EMBL/GenBank/DDBJ databases">
        <title>The genome of the rayed Mediterranean limpet Patella caerulea (Linnaeus, 1758).</title>
        <authorList>
            <person name="Anh-Thu Weber A."/>
            <person name="Halstead-Nussloch G."/>
        </authorList>
    </citation>
    <scope>NUCLEOTIDE SEQUENCE [LARGE SCALE GENOMIC DNA]</scope>
    <source>
        <strain evidence="4">AATW-2023a</strain>
        <tissue evidence="4">Whole specimen</tissue>
    </source>
</reference>
<dbReference type="InterPro" id="IPR029006">
    <property type="entry name" value="ADF-H/Gelsolin-like_dom_sf"/>
</dbReference>
<dbReference type="Proteomes" id="UP001347796">
    <property type="component" value="Unassembled WGS sequence"/>
</dbReference>
<dbReference type="GO" id="GO:0005546">
    <property type="term" value="F:phosphatidylinositol-4,5-bisphosphate binding"/>
    <property type="evidence" value="ECO:0007669"/>
    <property type="project" value="TreeGrafter"/>
</dbReference>
<comment type="caution">
    <text evidence="4">The sequence shown here is derived from an EMBL/GenBank/DDBJ whole genome shotgun (WGS) entry which is preliminary data.</text>
</comment>
<dbReference type="SUPFAM" id="SSF47050">
    <property type="entry name" value="VHP, Villin headpiece domain"/>
    <property type="match status" value="1"/>
</dbReference>
<dbReference type="PANTHER" id="PTHR11977:SF123">
    <property type="entry name" value="GELSOLIN"/>
    <property type="match status" value="1"/>
</dbReference>
<name>A0AAN8K4S6_PATCE</name>
<evidence type="ECO:0000259" key="3">
    <source>
        <dbReference type="PROSITE" id="PS51089"/>
    </source>
</evidence>
<dbReference type="Gene3D" id="1.10.950.10">
    <property type="entry name" value="Villin headpiece domain"/>
    <property type="match status" value="1"/>
</dbReference>
<dbReference type="InterPro" id="IPR036886">
    <property type="entry name" value="Villin_headpiece_dom_sf"/>
</dbReference>
<keyword evidence="2" id="KW-0677">Repeat</keyword>
<dbReference type="AlphaFoldDB" id="A0AAN8K4S6"/>
<dbReference type="InterPro" id="IPR007122">
    <property type="entry name" value="Villin/Gelsolin"/>
</dbReference>
<dbReference type="InterPro" id="IPR003128">
    <property type="entry name" value="Villin_headpiece"/>
</dbReference>
<dbReference type="InterPro" id="IPR007123">
    <property type="entry name" value="Gelsolin-like_dom"/>
</dbReference>
<dbReference type="GO" id="GO:0008154">
    <property type="term" value="P:actin polymerization or depolymerization"/>
    <property type="evidence" value="ECO:0007669"/>
    <property type="project" value="TreeGrafter"/>
</dbReference>
<proteinExistence type="inferred from homology"/>
<evidence type="ECO:0000256" key="1">
    <source>
        <dbReference type="ARBA" id="ARBA00008418"/>
    </source>
</evidence>
<dbReference type="SUPFAM" id="SSF55753">
    <property type="entry name" value="Actin depolymerizing proteins"/>
    <property type="match status" value="6"/>
</dbReference>
<protein>
    <recommendedName>
        <fullName evidence="3">HP domain-containing protein</fullName>
    </recommendedName>
</protein>
<comment type="similarity">
    <text evidence="1">Belongs to the villin/gelsolin family.</text>
</comment>
<dbReference type="Gene3D" id="3.40.20.10">
    <property type="entry name" value="Severin"/>
    <property type="match status" value="6"/>
</dbReference>
<feature type="domain" description="HP" evidence="3">
    <location>
        <begin position="779"/>
        <end position="842"/>
    </location>
</feature>
<dbReference type="GO" id="GO:0051014">
    <property type="term" value="P:actin filament severing"/>
    <property type="evidence" value="ECO:0007669"/>
    <property type="project" value="TreeGrafter"/>
</dbReference>
<dbReference type="GO" id="GO:0015629">
    <property type="term" value="C:actin cytoskeleton"/>
    <property type="evidence" value="ECO:0007669"/>
    <property type="project" value="TreeGrafter"/>
</dbReference>
<dbReference type="Pfam" id="PF00626">
    <property type="entry name" value="Gelsolin"/>
    <property type="match status" value="2"/>
</dbReference>
<gene>
    <name evidence="4" type="ORF">SNE40_004460</name>
</gene>
<dbReference type="GO" id="GO:0051015">
    <property type="term" value="F:actin filament binding"/>
    <property type="evidence" value="ECO:0007669"/>
    <property type="project" value="InterPro"/>
</dbReference>